<reference evidence="2" key="2">
    <citation type="submission" date="2006-01" db="EMBL/GenBank/DDBJ databases">
        <authorList>
            <person name="Genoscope"/>
        </authorList>
    </citation>
    <scope>NUCLEOTIDE SEQUENCE</scope>
</reference>
<feature type="domain" description="Spore protein YkvP/CgeB glycosyl transferase-like" evidence="1">
    <location>
        <begin position="194"/>
        <end position="341"/>
    </location>
</feature>
<accession>Q1PVY5</accession>
<protein>
    <recommendedName>
        <fullName evidence="1">Spore protein YkvP/CgeB glycosyl transferase-like domain-containing protein</fullName>
    </recommendedName>
</protein>
<reference evidence="2" key="1">
    <citation type="journal article" date="2006" name="Nature">
        <title>Deciphering the evolution and metabolism of an anammox bacterium from a community genome.</title>
        <authorList>
            <person name="Strous M."/>
            <person name="Pelletier E."/>
            <person name="Mangenot S."/>
            <person name="Rattei T."/>
            <person name="Lehner A."/>
            <person name="Taylor M.W."/>
            <person name="Horn M."/>
            <person name="Daims H."/>
            <person name="Bartol-Mavel D."/>
            <person name="Wincker P."/>
            <person name="Barbe V."/>
            <person name="Fonknechten N."/>
            <person name="Vallenet D."/>
            <person name="Segurens B."/>
            <person name="Schenowitz-Truong C."/>
            <person name="Medigue C."/>
            <person name="Collingro A."/>
            <person name="Snel B."/>
            <person name="Dutilh B.E."/>
            <person name="OpDenCamp H.J.M."/>
            <person name="vanDerDrift C."/>
            <person name="Cirpus I."/>
            <person name="vanDePas-Schoonen K.T."/>
            <person name="Harhangi H.R."/>
            <person name="vanNiftrik L."/>
            <person name="Schmid M."/>
            <person name="Keltjens J."/>
            <person name="vanDeVossenberg J."/>
            <person name="Kartal B."/>
            <person name="Meier H."/>
            <person name="Frishman D."/>
            <person name="Huynen M.A."/>
            <person name="Mewes H."/>
            <person name="Weissenbach J."/>
            <person name="Jetten M.S.M."/>
            <person name="Wagner M."/>
            <person name="LePaslier D."/>
        </authorList>
    </citation>
    <scope>NUCLEOTIDE SEQUENCE</scope>
</reference>
<dbReference type="AlphaFoldDB" id="Q1PVY5"/>
<gene>
    <name evidence="2" type="ORF">kustc0635</name>
</gene>
<evidence type="ECO:0000259" key="1">
    <source>
        <dbReference type="Pfam" id="PF13524"/>
    </source>
</evidence>
<dbReference type="Pfam" id="PF13524">
    <property type="entry name" value="Glyco_trans_1_2"/>
    <property type="match status" value="1"/>
</dbReference>
<organism evidence="2">
    <name type="scientific">Kuenenia stuttgartiensis</name>
    <dbReference type="NCBI Taxonomy" id="174633"/>
    <lineage>
        <taxon>Bacteria</taxon>
        <taxon>Pseudomonadati</taxon>
        <taxon>Planctomycetota</taxon>
        <taxon>Candidatus Brocadiia</taxon>
        <taxon>Candidatus Brocadiales</taxon>
        <taxon>Candidatus Brocadiaceae</taxon>
        <taxon>Candidatus Kuenenia</taxon>
    </lineage>
</organism>
<evidence type="ECO:0000313" key="2">
    <source>
        <dbReference type="EMBL" id="CAJ71380.1"/>
    </source>
</evidence>
<dbReference type="SUPFAM" id="SSF53756">
    <property type="entry name" value="UDP-Glycosyltransferase/glycogen phosphorylase"/>
    <property type="match status" value="1"/>
</dbReference>
<name>Q1PVY5_KUEST</name>
<proteinExistence type="predicted"/>
<dbReference type="EMBL" id="CT573073">
    <property type="protein sequence ID" value="CAJ71380.1"/>
    <property type="molecule type" value="Genomic_DNA"/>
</dbReference>
<sequence>MNKINRILIYGESWRGGMPHSMLLAFTRLGYDTIIFDYQKYLSFHQFSINRIVNKLCYVLDQFYFKKRCTEINTKFIQQVEDFLPDLIIVMKGLHVLPESLEKIKKLGISVVNWHVDDFFNPLYTMPYSKEAFTLYDIHFSPRPHLFEEYRRLGAKNVEYLGVCVDPNAFYPVSSVSGNFQCDVSFVGSWSKNRENLLKKLHLFNVQIYGSGWHRAVVSFRGIPNIHLMNKSVHLEDFSRVIKRSKICLNILTIENRDQTNLRNFEIPACKGFQLCNRTPQLLKIFKEGEEIALYENEQELIDKIRYYLDHEEARIKVAENGFKAVINGDHTYKSRCKQLISAVESVLL</sequence>
<dbReference type="InterPro" id="IPR055259">
    <property type="entry name" value="YkvP/CgeB_Glyco_trans-like"/>
</dbReference>